<dbReference type="AlphaFoldDB" id="A0A060SWI8"/>
<evidence type="ECO:0000313" key="11">
    <source>
        <dbReference type="EMBL" id="CDP33103.1"/>
    </source>
</evidence>
<accession>A0A060SWI8</accession>
<keyword evidence="5 8" id="KW-1133">Transmembrane helix</keyword>
<reference evidence="11" key="2">
    <citation type="submission" date="2014-06" db="EMBL/GenBank/DDBJ databases">
        <title>The complete genome of Blastobotrys (Arxula) adeninivorans LS3 - a yeast of biotechnological interest.</title>
        <authorList>
            <person name="Kunze G."/>
            <person name="Gaillardin C."/>
            <person name="Czernicka M."/>
            <person name="Durrens P."/>
            <person name="Martin T."/>
            <person name="Boer E."/>
            <person name="Gabaldon T."/>
            <person name="Cruz J."/>
            <person name="Talla E."/>
            <person name="Marck C."/>
            <person name="Goffeau A."/>
            <person name="Barbe V."/>
            <person name="Baret P."/>
            <person name="Baronian K."/>
            <person name="Beier S."/>
            <person name="Bleykasten C."/>
            <person name="Bode R."/>
            <person name="Casaregola S."/>
            <person name="Despons L."/>
            <person name="Fairhead C."/>
            <person name="Giersberg M."/>
            <person name="Gierski P."/>
            <person name="Hahnel U."/>
            <person name="Hartmann A."/>
            <person name="Jankowska D."/>
            <person name="Jubin C."/>
            <person name="Jung P."/>
            <person name="Lafontaine I."/>
            <person name="Leh-Louis V."/>
            <person name="Lemaire M."/>
            <person name="Marcet-Houben M."/>
            <person name="Mascher M."/>
            <person name="Morel G."/>
            <person name="Richard G.-F."/>
            <person name="Riechen J."/>
            <person name="Sacerdot C."/>
            <person name="Sarkar A."/>
            <person name="Savel G."/>
            <person name="Schacherer J."/>
            <person name="Sherman D."/>
            <person name="Straub M.-L."/>
            <person name="Stein N."/>
            <person name="Thierry A."/>
            <person name="Trautwein-Schult A."/>
            <person name="Westhof E."/>
            <person name="Worch S."/>
            <person name="Dujon B."/>
            <person name="Souciet J.-L."/>
            <person name="Wincker P."/>
            <person name="Scholz U."/>
            <person name="Neuveglise N."/>
        </authorList>
    </citation>
    <scope>NUCLEOTIDE SEQUENCE</scope>
    <source>
        <strain evidence="11">LS3</strain>
    </source>
</reference>
<keyword evidence="6 8" id="KW-0472">Membrane</keyword>
<feature type="signal peptide" evidence="9">
    <location>
        <begin position="1"/>
        <end position="15"/>
    </location>
</feature>
<evidence type="ECO:0000256" key="9">
    <source>
        <dbReference type="SAM" id="SignalP"/>
    </source>
</evidence>
<evidence type="ECO:0000256" key="5">
    <source>
        <dbReference type="ARBA" id="ARBA00022989"/>
    </source>
</evidence>
<dbReference type="SMART" id="SM01190">
    <property type="entry name" value="EMP24_GP25L"/>
    <property type="match status" value="1"/>
</dbReference>
<dbReference type="PROSITE" id="PS50866">
    <property type="entry name" value="GOLD"/>
    <property type="match status" value="1"/>
</dbReference>
<protein>
    <submittedName>
        <fullName evidence="11">ARAD1A01804p</fullName>
    </submittedName>
</protein>
<name>A0A060SWI8_BLAAD</name>
<keyword evidence="4 9" id="KW-0732">Signal</keyword>
<evidence type="ECO:0000256" key="4">
    <source>
        <dbReference type="ARBA" id="ARBA00022729"/>
    </source>
</evidence>
<gene>
    <name evidence="11" type="ORF">GNLVRS02_ARAD1A01804g</name>
</gene>
<evidence type="ECO:0000256" key="1">
    <source>
        <dbReference type="ARBA" id="ARBA00004479"/>
    </source>
</evidence>
<sequence>MLVWWFALLIQCVAAVKFNVEANRQGSTPRCIRDFVARDTLVTVKVKSSGYPGDGQTLNVYVVDNKGNEYGRKKDVTGSVSFAFTAHTDAAFDVCFDNILSNSHNGQRLSRSIELDVEIGANARDWNAIQSSERLKPTELELRRLEEVTDELLRELEYLRLREERLRDTNESTNARVKVFYTGIILSLIGLGCWQIYYLRTYFRSKHII</sequence>
<proteinExistence type="inferred from homology"/>
<organism evidence="11">
    <name type="scientific">Blastobotrys adeninivorans</name>
    <name type="common">Yeast</name>
    <name type="synonym">Arxula adeninivorans</name>
    <dbReference type="NCBI Taxonomy" id="409370"/>
    <lineage>
        <taxon>Eukaryota</taxon>
        <taxon>Fungi</taxon>
        <taxon>Dikarya</taxon>
        <taxon>Ascomycota</taxon>
        <taxon>Saccharomycotina</taxon>
        <taxon>Dipodascomycetes</taxon>
        <taxon>Dipodascales</taxon>
        <taxon>Trichomonascaceae</taxon>
        <taxon>Blastobotrys</taxon>
    </lineage>
</organism>
<dbReference type="InterPro" id="IPR009038">
    <property type="entry name" value="GOLD_dom"/>
</dbReference>
<evidence type="ECO:0000259" key="10">
    <source>
        <dbReference type="PROSITE" id="PS50866"/>
    </source>
</evidence>
<dbReference type="GO" id="GO:0016020">
    <property type="term" value="C:membrane"/>
    <property type="evidence" value="ECO:0007669"/>
    <property type="project" value="UniProtKB-SubCell"/>
</dbReference>
<comment type="similarity">
    <text evidence="2 7">Belongs to the EMP24/GP25L family.</text>
</comment>
<evidence type="ECO:0000256" key="8">
    <source>
        <dbReference type="SAM" id="Phobius"/>
    </source>
</evidence>
<feature type="domain" description="GOLD" evidence="10">
    <location>
        <begin position="29"/>
        <end position="119"/>
    </location>
</feature>
<dbReference type="EMBL" id="HG937691">
    <property type="protein sequence ID" value="CDP33103.1"/>
    <property type="molecule type" value="Genomic_DNA"/>
</dbReference>
<comment type="subcellular location">
    <subcellularLocation>
        <location evidence="1 7">Membrane</location>
        <topology evidence="1 7">Single-pass type I membrane protein</topology>
    </subcellularLocation>
</comment>
<evidence type="ECO:0000256" key="7">
    <source>
        <dbReference type="RuleBase" id="RU003827"/>
    </source>
</evidence>
<feature type="transmembrane region" description="Helical" evidence="8">
    <location>
        <begin position="179"/>
        <end position="199"/>
    </location>
</feature>
<reference evidence="11" key="1">
    <citation type="submission" date="2014-02" db="EMBL/GenBank/DDBJ databases">
        <authorList>
            <person name="Genoscope - CEA"/>
        </authorList>
    </citation>
    <scope>NUCLEOTIDE SEQUENCE</scope>
    <source>
        <strain evidence="11">LS3</strain>
    </source>
</reference>
<feature type="chain" id="PRO_5012633163" evidence="9">
    <location>
        <begin position="16"/>
        <end position="209"/>
    </location>
</feature>
<evidence type="ECO:0000256" key="3">
    <source>
        <dbReference type="ARBA" id="ARBA00022692"/>
    </source>
</evidence>
<dbReference type="PhylomeDB" id="A0A060SWI8"/>
<keyword evidence="3 7" id="KW-0812">Transmembrane</keyword>
<dbReference type="PANTHER" id="PTHR22811">
    <property type="entry name" value="TRANSMEMBRANE EMP24 DOMAIN-CONTAINING PROTEIN"/>
    <property type="match status" value="1"/>
</dbReference>
<evidence type="ECO:0000256" key="6">
    <source>
        <dbReference type="ARBA" id="ARBA00023136"/>
    </source>
</evidence>
<evidence type="ECO:0000256" key="2">
    <source>
        <dbReference type="ARBA" id="ARBA00007104"/>
    </source>
</evidence>
<dbReference type="Pfam" id="PF01105">
    <property type="entry name" value="EMP24_GP25L"/>
    <property type="match status" value="1"/>
</dbReference>
<dbReference type="InterPro" id="IPR015720">
    <property type="entry name" value="Emp24-like"/>
</dbReference>